<proteinExistence type="predicted"/>
<evidence type="ECO:0000313" key="3">
    <source>
        <dbReference type="Proteomes" id="UP000246085"/>
    </source>
</evidence>
<accession>A0A2U3QAU9</accession>
<sequence length="45" mass="4514">MLAAEAASQALVEASAPAAKVSGFFGDIKGLERALGPKKAPFLLA</sequence>
<dbReference type="EMBL" id="LS398110">
    <property type="protein sequence ID" value="SPP98561.1"/>
    <property type="molecule type" value="Genomic_DNA"/>
</dbReference>
<evidence type="ECO:0000313" key="2">
    <source>
        <dbReference type="EMBL" id="SPP98561.1"/>
    </source>
</evidence>
<dbReference type="KEGG" id="bvz:BRAD3257_7961"/>
<dbReference type="Proteomes" id="UP000246085">
    <property type="component" value="Chromosome BRAD3257"/>
</dbReference>
<reference evidence="1 4" key="2">
    <citation type="submission" date="2021-03" db="EMBL/GenBank/DDBJ databases">
        <title>Genome Sequence of Bradyrhizobium vignae strain ISRA400.</title>
        <authorList>
            <person name="Tisa L.S."/>
            <person name="Svistoonoff S."/>
            <person name="Hocher V."/>
            <person name="Fall S."/>
            <person name="Zaiya A."/>
            <person name="Naing D."/>
            <person name="Niang N."/>
            <person name="Diouf A."/>
            <person name="Dasylva M.C."/>
            <person name="Toure O."/>
            <person name="Gueye M."/>
            <person name="Gully D."/>
            <person name="Tisseyre P."/>
            <person name="Simpson S."/>
            <person name="Morris K."/>
            <person name="Thomas W.K."/>
        </authorList>
    </citation>
    <scope>NUCLEOTIDE SEQUENCE [LARGE SCALE GENOMIC DNA]</scope>
    <source>
        <strain evidence="1 4">ISRA400</strain>
    </source>
</reference>
<evidence type="ECO:0000313" key="1">
    <source>
        <dbReference type="EMBL" id="MBP0112016.1"/>
    </source>
</evidence>
<dbReference type="EMBL" id="JAGIKT010000024">
    <property type="protein sequence ID" value="MBP0112016.1"/>
    <property type="molecule type" value="Genomic_DNA"/>
</dbReference>
<reference evidence="2 3" key="1">
    <citation type="submission" date="2018-03" db="EMBL/GenBank/DDBJ databases">
        <authorList>
            <person name="Gully D."/>
        </authorList>
    </citation>
    <scope>NUCLEOTIDE SEQUENCE [LARGE SCALE GENOMIC DNA]</scope>
    <source>
        <strain evidence="2">ORS3257</strain>
    </source>
</reference>
<name>A0A2U3QAU9_9BRAD</name>
<dbReference type="AlphaFoldDB" id="A0A2U3QAU9"/>
<evidence type="ECO:0000313" key="4">
    <source>
        <dbReference type="Proteomes" id="UP000669317"/>
    </source>
</evidence>
<organism evidence="2 3">
    <name type="scientific">Bradyrhizobium vignae</name>
    <dbReference type="NCBI Taxonomy" id="1549949"/>
    <lineage>
        <taxon>Bacteria</taxon>
        <taxon>Pseudomonadati</taxon>
        <taxon>Pseudomonadota</taxon>
        <taxon>Alphaproteobacteria</taxon>
        <taxon>Hyphomicrobiales</taxon>
        <taxon>Nitrobacteraceae</taxon>
        <taxon>Bradyrhizobium</taxon>
    </lineage>
</organism>
<dbReference type="RefSeq" id="WP_160118923.1">
    <property type="nucleotide sequence ID" value="NZ_JAGIKT010000024.1"/>
</dbReference>
<keyword evidence="4" id="KW-1185">Reference proteome</keyword>
<dbReference type="Proteomes" id="UP000669317">
    <property type="component" value="Unassembled WGS sequence"/>
</dbReference>
<gene>
    <name evidence="2" type="ORF">BRAD3257_7961</name>
    <name evidence="1" type="ORF">JWS04_13155</name>
</gene>
<protein>
    <submittedName>
        <fullName evidence="2">Uncharacterized protein</fullName>
    </submittedName>
</protein>